<dbReference type="Pfam" id="PF02608">
    <property type="entry name" value="Bmp"/>
    <property type="match status" value="1"/>
</dbReference>
<dbReference type="RefSeq" id="WP_324698003.1">
    <property type="nucleotide sequence ID" value="NZ_JAYMYJ010000152.1"/>
</dbReference>
<protein>
    <submittedName>
        <fullName evidence="4">BMP family ABC transporter substrate-binding protein</fullName>
    </submittedName>
</protein>
<reference evidence="5" key="1">
    <citation type="submission" date="2023-07" db="EMBL/GenBank/DDBJ databases">
        <title>The carbon used by Thiothrix.</title>
        <authorList>
            <person name="Chen L."/>
        </authorList>
    </citation>
    <scope>NUCLEOTIDE SEQUENCE [LARGE SCALE GENOMIC DNA]</scope>
</reference>
<dbReference type="Gene3D" id="3.40.50.2300">
    <property type="match status" value="2"/>
</dbReference>
<dbReference type="SUPFAM" id="SSF53822">
    <property type="entry name" value="Periplasmic binding protein-like I"/>
    <property type="match status" value="1"/>
</dbReference>
<dbReference type="InterPro" id="IPR003760">
    <property type="entry name" value="PnrA-like"/>
</dbReference>
<evidence type="ECO:0000256" key="2">
    <source>
        <dbReference type="SAM" id="SignalP"/>
    </source>
</evidence>
<dbReference type="CDD" id="cd19963">
    <property type="entry name" value="PBP1_BMP-like"/>
    <property type="match status" value="1"/>
</dbReference>
<accession>A0ABU6D3H2</accession>
<sequence length="371" mass="40482">MTDKFTTDRRQVLKILLGSSLMAGSLPLFSSLALADDKEKLKVAFIYVSPIGDAGWTYQHDQGRKQMQDKLGDKVEVKVLDSVPEGAEVERVVRELASSGYKLIFGTSFGYMNPMLKVAKAFPNTHFEHATGYKTAKNLGNYNARFYEGRYLAGIVAGSMTKSKKLGYVAAFPIPEVLQGINAYLRGAQSVNPDVELNVVWVNSWFDPGREREAADTLIDQGADVVTHHTDSTAVVIAAQEKGKYAIAYHSDMSKYGKDAHLTAVTHHWGDYYTKEVQAELDGKWEPGSIWGGIKDGMIDLAPLNAVVPADVKEKVEKAKASIVDGSLHPFGGPVVMQDGKEVVAAGGSLSDEDLSKMDYYVKGVNGKLPK</sequence>
<comment type="caution">
    <text evidence="4">The sequence shown here is derived from an EMBL/GenBank/DDBJ whole genome shotgun (WGS) entry which is preliminary data.</text>
</comment>
<organism evidence="4 5">
    <name type="scientific">Candidatus Thiothrix phosphatis</name>
    <dbReference type="NCBI Taxonomy" id="3112415"/>
    <lineage>
        <taxon>Bacteria</taxon>
        <taxon>Pseudomonadati</taxon>
        <taxon>Pseudomonadota</taxon>
        <taxon>Gammaproteobacteria</taxon>
        <taxon>Thiotrichales</taxon>
        <taxon>Thiotrichaceae</taxon>
        <taxon>Thiothrix</taxon>
    </lineage>
</organism>
<dbReference type="PANTHER" id="PTHR43208:SF1">
    <property type="entry name" value="ABC TRANSPORTER SUBSTRATE-BINDING PROTEIN"/>
    <property type="match status" value="1"/>
</dbReference>
<feature type="chain" id="PRO_5045883718" evidence="2">
    <location>
        <begin position="36"/>
        <end position="371"/>
    </location>
</feature>
<keyword evidence="1 2" id="KW-0732">Signal</keyword>
<name>A0ABU6D3H2_9GAMM</name>
<keyword evidence="5" id="KW-1185">Reference proteome</keyword>
<reference evidence="4 5" key="2">
    <citation type="submission" date="2024-01" db="EMBL/GenBank/DDBJ databases">
        <authorList>
            <person name="Xie X."/>
        </authorList>
    </citation>
    <scope>NUCLEOTIDE SEQUENCE [LARGE SCALE GENOMIC DNA]</scope>
    <source>
        <strain evidence="4">SCUT-1</strain>
    </source>
</reference>
<feature type="domain" description="ABC transporter substrate-binding protein PnrA-like" evidence="3">
    <location>
        <begin position="41"/>
        <end position="323"/>
    </location>
</feature>
<gene>
    <name evidence="4" type="ORF">VSS37_19785</name>
</gene>
<evidence type="ECO:0000259" key="3">
    <source>
        <dbReference type="Pfam" id="PF02608"/>
    </source>
</evidence>
<dbReference type="EMBL" id="JAYMYJ010000152">
    <property type="protein sequence ID" value="MEB4593228.1"/>
    <property type="molecule type" value="Genomic_DNA"/>
</dbReference>
<dbReference type="PANTHER" id="PTHR43208">
    <property type="entry name" value="ABC TRANSPORTER SUBSTRATE-BINDING PROTEIN"/>
    <property type="match status" value="1"/>
</dbReference>
<dbReference type="InterPro" id="IPR052910">
    <property type="entry name" value="ABC-Purine-Binding"/>
</dbReference>
<feature type="signal peptide" evidence="2">
    <location>
        <begin position="1"/>
        <end position="35"/>
    </location>
</feature>
<dbReference type="InterPro" id="IPR006311">
    <property type="entry name" value="TAT_signal"/>
</dbReference>
<dbReference type="PROSITE" id="PS51318">
    <property type="entry name" value="TAT"/>
    <property type="match status" value="1"/>
</dbReference>
<evidence type="ECO:0000313" key="5">
    <source>
        <dbReference type="Proteomes" id="UP001308005"/>
    </source>
</evidence>
<proteinExistence type="predicted"/>
<dbReference type="InterPro" id="IPR028082">
    <property type="entry name" value="Peripla_BP_I"/>
</dbReference>
<evidence type="ECO:0000256" key="1">
    <source>
        <dbReference type="ARBA" id="ARBA00022729"/>
    </source>
</evidence>
<dbReference type="Proteomes" id="UP001308005">
    <property type="component" value="Unassembled WGS sequence"/>
</dbReference>
<evidence type="ECO:0000313" key="4">
    <source>
        <dbReference type="EMBL" id="MEB4593228.1"/>
    </source>
</evidence>